<dbReference type="EMBL" id="KV426135">
    <property type="protein sequence ID" value="KZV87135.1"/>
    <property type="molecule type" value="Genomic_DNA"/>
</dbReference>
<dbReference type="SUPFAM" id="SSF56112">
    <property type="entry name" value="Protein kinase-like (PK-like)"/>
    <property type="match status" value="1"/>
</dbReference>
<dbReference type="AlphaFoldDB" id="A0A165EK90"/>
<dbReference type="InterPro" id="IPR002575">
    <property type="entry name" value="Aminoglycoside_PTrfase"/>
</dbReference>
<proteinExistence type="predicted"/>
<evidence type="ECO:0000259" key="1">
    <source>
        <dbReference type="Pfam" id="PF01636"/>
    </source>
</evidence>
<dbReference type="InterPro" id="IPR051035">
    <property type="entry name" value="Mito_inheritance_9"/>
</dbReference>
<dbReference type="GO" id="GO:0005739">
    <property type="term" value="C:mitochondrion"/>
    <property type="evidence" value="ECO:0007669"/>
    <property type="project" value="TreeGrafter"/>
</dbReference>
<sequence>MFGYMFKEENQRAMHKLEFDVDALASAAHSSTRVECVEIQKLSEGPYGRSFLLTMEGGSELVARFPFPCAGRRTRLVQSEVATLDFLGNHFGLPVPRIVTYNSSTNPSVNVVGAPYIIQTRFTESEKQHSGEMLTPAALLAAKPGRFLDDVVEIQATLASIPFAQHGSLYYVADVDESLRDRPLFQDVEGFQPADETRERFRIGPSVSRNFYRGDRAMLELDRGPWENDEAYFQATVDAEIKWLEYFGSFEEARRTAWEPERSPEEHIELLKRWRSLAPKLMLPRNTPRLWHPAFTAQNLRTFKEKDELVLEGVVGWEGAVIAPLPLQATFPDFVDPRLWGKDDGEGPRLSGVGTEDKEEEDAAQTLVELYAEKMAKVAPLVVYVQSSDMLFVLREAALDASRTWEVGSFCLHYCLYRLAQEWSTYEATDREAILGHKNVHVLPEELTDLPDPSTESAHLWQTFVALDARLHVDLAKEGVIGKNEHGHVLAHEVEDAKRIAGRLREDCLEAASDEDEKRRLRRVWPVSEERWTSCTESCE</sequence>
<dbReference type="Pfam" id="PF01636">
    <property type="entry name" value="APH"/>
    <property type="match status" value="1"/>
</dbReference>
<dbReference type="PANTHER" id="PTHR36091:SF2">
    <property type="entry name" value="AMINOGLYCOSIDE PHOSPHOTRANSFERASE DOMAIN-CONTAINING PROTEIN"/>
    <property type="match status" value="1"/>
</dbReference>
<dbReference type="OrthoDB" id="2968323at2759"/>
<dbReference type="InParanoid" id="A0A165EK90"/>
<feature type="domain" description="Aminoglycoside phosphotransferase" evidence="1">
    <location>
        <begin position="39"/>
        <end position="324"/>
    </location>
</feature>
<dbReference type="InterPro" id="IPR011009">
    <property type="entry name" value="Kinase-like_dom_sf"/>
</dbReference>
<evidence type="ECO:0000313" key="2">
    <source>
        <dbReference type="EMBL" id="KZV87135.1"/>
    </source>
</evidence>
<name>A0A165EK90_EXIGL</name>
<evidence type="ECO:0000313" key="3">
    <source>
        <dbReference type="Proteomes" id="UP000077266"/>
    </source>
</evidence>
<gene>
    <name evidence="2" type="ORF">EXIGLDRAFT_840245</name>
</gene>
<dbReference type="PANTHER" id="PTHR36091">
    <property type="entry name" value="ALTERED INHERITANCE OF MITOCHONDRIA PROTEIN 9, MITOCHONDRIAL"/>
    <property type="match status" value="1"/>
</dbReference>
<organism evidence="2 3">
    <name type="scientific">Exidia glandulosa HHB12029</name>
    <dbReference type="NCBI Taxonomy" id="1314781"/>
    <lineage>
        <taxon>Eukaryota</taxon>
        <taxon>Fungi</taxon>
        <taxon>Dikarya</taxon>
        <taxon>Basidiomycota</taxon>
        <taxon>Agaricomycotina</taxon>
        <taxon>Agaricomycetes</taxon>
        <taxon>Auriculariales</taxon>
        <taxon>Exidiaceae</taxon>
        <taxon>Exidia</taxon>
    </lineage>
</organism>
<protein>
    <recommendedName>
        <fullName evidence="1">Aminoglycoside phosphotransferase domain-containing protein</fullName>
    </recommendedName>
</protein>
<reference evidence="2 3" key="1">
    <citation type="journal article" date="2016" name="Mol. Biol. Evol.">
        <title>Comparative Genomics of Early-Diverging Mushroom-Forming Fungi Provides Insights into the Origins of Lignocellulose Decay Capabilities.</title>
        <authorList>
            <person name="Nagy L.G."/>
            <person name="Riley R."/>
            <person name="Tritt A."/>
            <person name="Adam C."/>
            <person name="Daum C."/>
            <person name="Floudas D."/>
            <person name="Sun H."/>
            <person name="Yadav J.S."/>
            <person name="Pangilinan J."/>
            <person name="Larsson K.H."/>
            <person name="Matsuura K."/>
            <person name="Barry K."/>
            <person name="Labutti K."/>
            <person name="Kuo R."/>
            <person name="Ohm R.A."/>
            <person name="Bhattacharya S.S."/>
            <person name="Shirouzu T."/>
            <person name="Yoshinaga Y."/>
            <person name="Martin F.M."/>
            <person name="Grigoriev I.V."/>
            <person name="Hibbett D.S."/>
        </authorList>
    </citation>
    <scope>NUCLEOTIDE SEQUENCE [LARGE SCALE GENOMIC DNA]</scope>
    <source>
        <strain evidence="2 3">HHB12029</strain>
    </source>
</reference>
<dbReference type="Proteomes" id="UP000077266">
    <property type="component" value="Unassembled WGS sequence"/>
</dbReference>
<keyword evidence="3" id="KW-1185">Reference proteome</keyword>
<accession>A0A165EK90</accession>